<feature type="region of interest" description="Disordered" evidence="1">
    <location>
        <begin position="255"/>
        <end position="274"/>
    </location>
</feature>
<organism evidence="2 3">
    <name type="scientific">Rhodotorula mucilaginosa</name>
    <name type="common">Yeast</name>
    <name type="synonym">Rhodotorula rubra</name>
    <dbReference type="NCBI Taxonomy" id="5537"/>
    <lineage>
        <taxon>Eukaryota</taxon>
        <taxon>Fungi</taxon>
        <taxon>Dikarya</taxon>
        <taxon>Basidiomycota</taxon>
        <taxon>Pucciniomycotina</taxon>
        <taxon>Microbotryomycetes</taxon>
        <taxon>Sporidiobolales</taxon>
        <taxon>Sporidiobolaceae</taxon>
        <taxon>Rhodotorula</taxon>
    </lineage>
</organism>
<feature type="compositionally biased region" description="Polar residues" evidence="1">
    <location>
        <begin position="18"/>
        <end position="32"/>
    </location>
</feature>
<feature type="region of interest" description="Disordered" evidence="1">
    <location>
        <begin position="403"/>
        <end position="441"/>
    </location>
</feature>
<feature type="region of interest" description="Disordered" evidence="1">
    <location>
        <begin position="575"/>
        <end position="644"/>
    </location>
</feature>
<evidence type="ECO:0000313" key="3">
    <source>
        <dbReference type="Proteomes" id="UP000777482"/>
    </source>
</evidence>
<reference evidence="2 3" key="1">
    <citation type="submission" date="2020-11" db="EMBL/GenBank/DDBJ databases">
        <title>Kefir isolates.</title>
        <authorList>
            <person name="Marcisauskas S."/>
            <person name="Kim Y."/>
            <person name="Blasche S."/>
        </authorList>
    </citation>
    <scope>NUCLEOTIDE SEQUENCE [LARGE SCALE GENOMIC DNA]</scope>
    <source>
        <strain evidence="2 3">KR</strain>
    </source>
</reference>
<gene>
    <name evidence="2" type="ORF">C6P46_002172</name>
</gene>
<feature type="region of interest" description="Disordered" evidence="1">
    <location>
        <begin position="212"/>
        <end position="234"/>
    </location>
</feature>
<dbReference type="Proteomes" id="UP000777482">
    <property type="component" value="Unassembled WGS sequence"/>
</dbReference>
<accession>A0A9P7B1B2</accession>
<dbReference type="AlphaFoldDB" id="A0A9P7B1B2"/>
<sequence length="644" mass="70161">MSGSAHTSPSLAHAVAPPTSTASTPNGGTTSAHGALAHELERAVSLKQQADALLQSPALKQPDAADADARGALVDRASGLLDQVMEAAEQALEPNKQQHSTRLEEHRSRAAFCLGWATARRAQLVQSDQLLPLRLQAALDHLQLAASLAPWFPNEPPQLAHTPSVTRPNDPNRHHASVDGFPLVPAWGAELVAELARVQTILALAKAMSIQARRSSEREDQSRDDNDDEQEEEHQLAELIDLACRRNVQALFTPVDPHSTASATGPSDEATGGNASLADASTVLGNARLLRDVLSALVPYTTSPAAWKLRLEWATHIADVQFVSASLSANRLVDVASAEAANLQRSHISPHERTRIKRVLEKTARRMAPYEMRQGNVLLWLGRVMLDAVGALYLGRTREGFQAERRRREQQARAGTDGSGRAMEQDDDDEEEEEGVPVPENDLVRETRQVLIRGASYSLLLGLLLDGTRKADSVSPSIAAAALFENAYASILRAPASARRRRLELRVLRRVSMMASARESDSLVDTAYGSRQLEATYCDLEHLDNTSSPEVIELRSQRIERALLINERLISLGDGASSGLRSTRNGRGRGGTGLDEDEMDESDREQAAEEEEEEDEGGEDDLDDDDSEDEEARISKALGRTRLS</sequence>
<comment type="caution">
    <text evidence="2">The sequence shown here is derived from an EMBL/GenBank/DDBJ whole genome shotgun (WGS) entry which is preliminary data.</text>
</comment>
<protein>
    <submittedName>
        <fullName evidence="2">Uncharacterized protein</fullName>
    </submittedName>
</protein>
<feature type="compositionally biased region" description="Acidic residues" evidence="1">
    <location>
        <begin position="594"/>
        <end position="631"/>
    </location>
</feature>
<feature type="compositionally biased region" description="Polar residues" evidence="1">
    <location>
        <begin position="1"/>
        <end position="10"/>
    </location>
</feature>
<dbReference type="OrthoDB" id="2535929at2759"/>
<evidence type="ECO:0000313" key="2">
    <source>
        <dbReference type="EMBL" id="KAG0653882.1"/>
    </source>
</evidence>
<dbReference type="EMBL" id="PUHQ01000171">
    <property type="protein sequence ID" value="KAG0653882.1"/>
    <property type="molecule type" value="Genomic_DNA"/>
</dbReference>
<proteinExistence type="predicted"/>
<feature type="compositionally biased region" description="Basic and acidic residues" evidence="1">
    <location>
        <begin position="214"/>
        <end position="224"/>
    </location>
</feature>
<name>A0A9P7B1B2_RHOMI</name>
<evidence type="ECO:0000256" key="1">
    <source>
        <dbReference type="SAM" id="MobiDB-lite"/>
    </source>
</evidence>
<keyword evidence="3" id="KW-1185">Reference proteome</keyword>
<feature type="compositionally biased region" description="Acidic residues" evidence="1">
    <location>
        <begin position="425"/>
        <end position="435"/>
    </location>
</feature>
<feature type="region of interest" description="Disordered" evidence="1">
    <location>
        <begin position="1"/>
        <end position="32"/>
    </location>
</feature>